<evidence type="ECO:0000256" key="7">
    <source>
        <dbReference type="SAM" id="SignalP"/>
    </source>
</evidence>
<dbReference type="EMBL" id="JAEAOA010002243">
    <property type="protein sequence ID" value="KAK3605213.1"/>
    <property type="molecule type" value="Genomic_DNA"/>
</dbReference>
<evidence type="ECO:0000256" key="6">
    <source>
        <dbReference type="SAM" id="Phobius"/>
    </source>
</evidence>
<reference evidence="9" key="2">
    <citation type="journal article" date="2021" name="Genome Biol. Evol.">
        <title>Developing a high-quality reference genome for a parasitic bivalve with doubly uniparental inheritance (Bivalvia: Unionida).</title>
        <authorList>
            <person name="Smith C.H."/>
        </authorList>
    </citation>
    <scope>NUCLEOTIDE SEQUENCE</scope>
    <source>
        <strain evidence="9">CHS0354</strain>
        <tissue evidence="9">Mantle</tissue>
    </source>
</reference>
<dbReference type="InterPro" id="IPR013783">
    <property type="entry name" value="Ig-like_fold"/>
</dbReference>
<keyword evidence="6" id="KW-1133">Transmembrane helix</keyword>
<evidence type="ECO:0000256" key="2">
    <source>
        <dbReference type="ARBA" id="ARBA00023157"/>
    </source>
</evidence>
<dbReference type="InterPro" id="IPR007110">
    <property type="entry name" value="Ig-like_dom"/>
</dbReference>
<dbReference type="InterPro" id="IPR052598">
    <property type="entry name" value="IgSF_CEA-related"/>
</dbReference>
<dbReference type="Gene3D" id="2.60.40.10">
    <property type="entry name" value="Immunoglobulins"/>
    <property type="match status" value="1"/>
</dbReference>
<gene>
    <name evidence="9" type="ORF">CHS0354_038650</name>
</gene>
<sequence length="533" mass="60556">MERIAIIMLLIFVFCVKNIAECSTDTFVVAGWNVSLYWTLVNSEITSLQVNILNSTGSKIAELSDNECTSNDDSFYCNISNSTAMWILSLDIHNVSARQSGNYVIQTYQGFKPTNISYVNLVVIGLMYKWRINDKEITPLSNVNVYNISSVGMDINFNNVTCRVCLNETASNVLRVNWKYDNCSTDSDTYTIHVIYGPTNISLNLSEINFYLKDDEFFAIDCFANCKPNCTFRWKGQDTIDNSKLIFPNFEPRMAGQYTCYVTNQETNATSKSNTIILHHVKDNNIKKEDNIEVIGMGLVGVAVLLMVIGHTLLVQWCRNSSNKKVVNRQTPTNEEMSQVISRIQNRPLPDHNTQETASRRPTRPKYPNLQRKSRSLYNLLDSAQDSFSPLRGGLSLQALQPSPNINGRNHKNGKTDHATIKERRFSSCEDHLGDESLPENVQPDALYANARNDRITSKDKQKIGAKFESLRNIRQESFEHESQEDLYNTIDEAALSVYDYARDNSTNKNSTEEPMNTNHGDTDYDYADLPFL</sequence>
<feature type="region of interest" description="Disordered" evidence="5">
    <location>
        <begin position="327"/>
        <end position="371"/>
    </location>
</feature>
<feature type="chain" id="PRO_5042231877" description="Ig-like domain-containing protein" evidence="7">
    <location>
        <begin position="21"/>
        <end position="533"/>
    </location>
</feature>
<keyword evidence="6" id="KW-0472">Membrane</keyword>
<reference evidence="9" key="1">
    <citation type="journal article" date="2021" name="Genome Biol. Evol.">
        <title>A High-Quality Reference Genome for a Parasitic Bivalve with Doubly Uniparental Inheritance (Bivalvia: Unionida).</title>
        <authorList>
            <person name="Smith C.H."/>
        </authorList>
    </citation>
    <scope>NUCLEOTIDE SEQUENCE</scope>
    <source>
        <strain evidence="9">CHS0354</strain>
    </source>
</reference>
<evidence type="ECO:0000256" key="4">
    <source>
        <dbReference type="ARBA" id="ARBA00023319"/>
    </source>
</evidence>
<reference evidence="9" key="3">
    <citation type="submission" date="2023-05" db="EMBL/GenBank/DDBJ databases">
        <authorList>
            <person name="Smith C.H."/>
        </authorList>
    </citation>
    <scope>NUCLEOTIDE SEQUENCE</scope>
    <source>
        <strain evidence="9">CHS0354</strain>
        <tissue evidence="9">Mantle</tissue>
    </source>
</reference>
<dbReference type="PANTHER" id="PTHR44337">
    <property type="entry name" value="CARCINOEMBRYONIC ANTIGEN-RELATED CELL ADHESION MOLECULE 8"/>
    <property type="match status" value="1"/>
</dbReference>
<evidence type="ECO:0000256" key="5">
    <source>
        <dbReference type="SAM" id="MobiDB-lite"/>
    </source>
</evidence>
<evidence type="ECO:0000256" key="3">
    <source>
        <dbReference type="ARBA" id="ARBA00023180"/>
    </source>
</evidence>
<dbReference type="PROSITE" id="PS50835">
    <property type="entry name" value="IG_LIKE"/>
    <property type="match status" value="1"/>
</dbReference>
<accession>A0AAE0T8M4</accession>
<evidence type="ECO:0000313" key="10">
    <source>
        <dbReference type="Proteomes" id="UP001195483"/>
    </source>
</evidence>
<feature type="signal peptide" evidence="7">
    <location>
        <begin position="1"/>
        <end position="20"/>
    </location>
</feature>
<keyword evidence="6" id="KW-0812">Transmembrane</keyword>
<keyword evidence="1 7" id="KW-0732">Signal</keyword>
<protein>
    <recommendedName>
        <fullName evidence="8">Ig-like domain-containing protein</fullName>
    </recommendedName>
</protein>
<evidence type="ECO:0000313" key="9">
    <source>
        <dbReference type="EMBL" id="KAK3605213.1"/>
    </source>
</evidence>
<dbReference type="AlphaFoldDB" id="A0AAE0T8M4"/>
<dbReference type="PANTHER" id="PTHR44337:SF20">
    <property type="entry name" value="CARCINOEMBRYONIC ANTIGEN-RELATED CELL ADHESION MOLECULE 5-RELATED"/>
    <property type="match status" value="1"/>
</dbReference>
<name>A0AAE0T8M4_9BIVA</name>
<feature type="region of interest" description="Disordered" evidence="5">
    <location>
        <begin position="505"/>
        <end position="525"/>
    </location>
</feature>
<feature type="compositionally biased region" description="Polar residues" evidence="5">
    <location>
        <begin position="505"/>
        <end position="520"/>
    </location>
</feature>
<keyword evidence="2" id="KW-1015">Disulfide bond</keyword>
<dbReference type="InterPro" id="IPR036179">
    <property type="entry name" value="Ig-like_dom_sf"/>
</dbReference>
<keyword evidence="10" id="KW-1185">Reference proteome</keyword>
<dbReference type="Proteomes" id="UP001195483">
    <property type="component" value="Unassembled WGS sequence"/>
</dbReference>
<feature type="transmembrane region" description="Helical" evidence="6">
    <location>
        <begin position="294"/>
        <end position="315"/>
    </location>
</feature>
<feature type="domain" description="Ig-like" evidence="8">
    <location>
        <begin position="198"/>
        <end position="277"/>
    </location>
</feature>
<comment type="caution">
    <text evidence="9">The sequence shown here is derived from an EMBL/GenBank/DDBJ whole genome shotgun (WGS) entry which is preliminary data.</text>
</comment>
<organism evidence="9 10">
    <name type="scientific">Potamilus streckersoni</name>
    <dbReference type="NCBI Taxonomy" id="2493646"/>
    <lineage>
        <taxon>Eukaryota</taxon>
        <taxon>Metazoa</taxon>
        <taxon>Spiralia</taxon>
        <taxon>Lophotrochozoa</taxon>
        <taxon>Mollusca</taxon>
        <taxon>Bivalvia</taxon>
        <taxon>Autobranchia</taxon>
        <taxon>Heteroconchia</taxon>
        <taxon>Palaeoheterodonta</taxon>
        <taxon>Unionida</taxon>
        <taxon>Unionoidea</taxon>
        <taxon>Unionidae</taxon>
        <taxon>Ambleminae</taxon>
        <taxon>Lampsilini</taxon>
        <taxon>Potamilus</taxon>
    </lineage>
</organism>
<evidence type="ECO:0000256" key="1">
    <source>
        <dbReference type="ARBA" id="ARBA00022729"/>
    </source>
</evidence>
<evidence type="ECO:0000259" key="8">
    <source>
        <dbReference type="PROSITE" id="PS50835"/>
    </source>
</evidence>
<dbReference type="SUPFAM" id="SSF48726">
    <property type="entry name" value="Immunoglobulin"/>
    <property type="match status" value="1"/>
</dbReference>
<keyword evidence="3" id="KW-0325">Glycoprotein</keyword>
<keyword evidence="4" id="KW-0393">Immunoglobulin domain</keyword>
<feature type="compositionally biased region" description="Polar residues" evidence="5">
    <location>
        <begin position="327"/>
        <end position="345"/>
    </location>
</feature>
<proteinExistence type="predicted"/>